<dbReference type="AlphaFoldDB" id="A0A5A9YWT2"/>
<dbReference type="Proteomes" id="UP000325291">
    <property type="component" value="Unassembled WGS sequence"/>
</dbReference>
<organism evidence="2 3">
    <name type="scientific">Aquicoccus porphyridii</name>
    <dbReference type="NCBI Taxonomy" id="1852029"/>
    <lineage>
        <taxon>Bacteria</taxon>
        <taxon>Pseudomonadati</taxon>
        <taxon>Pseudomonadota</taxon>
        <taxon>Alphaproteobacteria</taxon>
        <taxon>Rhodobacterales</taxon>
        <taxon>Paracoccaceae</taxon>
        <taxon>Aquicoccus</taxon>
    </lineage>
</organism>
<evidence type="ECO:0000313" key="3">
    <source>
        <dbReference type="Proteomes" id="UP000325291"/>
    </source>
</evidence>
<sequence>MTETRSTHMTADVSRWQGHSSVRRGTSLWSRLLGQAFGFPAAGDQIPVEVTKTVTDSGEAWQRTFGARIFRSHLAATPHGMTERFGPFTFILGLTVENGVLHYPVDAGRLGPLPLPRWLLPSSEAREYVEGGVFRFDVKLRAPLTGDLLVHYQGTLTPATMDTRRPETST</sequence>
<comment type="caution">
    <text evidence="2">The sequence shown here is derived from an EMBL/GenBank/DDBJ whole genome shotgun (WGS) entry which is preliminary data.</text>
</comment>
<reference evidence="2 3" key="1">
    <citation type="submission" date="2019-07" db="EMBL/GenBank/DDBJ databases">
        <title>Aquicoccus porphyridii gen. nov., sp. nov., isolated from a small marine red alga, Porphyridium marinum.</title>
        <authorList>
            <person name="Liu L."/>
        </authorList>
    </citation>
    <scope>NUCLEOTIDE SEQUENCE [LARGE SCALE GENOMIC DNA]</scope>
    <source>
        <strain evidence="2 3">L1 8-17</strain>
    </source>
</reference>
<protein>
    <submittedName>
        <fullName evidence="2">DUF4166 domain-containing protein</fullName>
    </submittedName>
</protein>
<dbReference type="Pfam" id="PF13761">
    <property type="entry name" value="DUF4166"/>
    <property type="match status" value="1"/>
</dbReference>
<name>A0A5A9YWT2_9RHOB</name>
<accession>A0A5A9YWT2</accession>
<proteinExistence type="predicted"/>
<feature type="domain" description="DUF4166" evidence="1">
    <location>
        <begin position="6"/>
        <end position="156"/>
    </location>
</feature>
<dbReference type="EMBL" id="VINQ01000063">
    <property type="protein sequence ID" value="KAA0909404.1"/>
    <property type="molecule type" value="Genomic_DNA"/>
</dbReference>
<dbReference type="InterPro" id="IPR025311">
    <property type="entry name" value="DUF4166"/>
</dbReference>
<gene>
    <name evidence="2" type="ORF">FLO80_21705</name>
</gene>
<evidence type="ECO:0000313" key="2">
    <source>
        <dbReference type="EMBL" id="KAA0909404.1"/>
    </source>
</evidence>
<evidence type="ECO:0000259" key="1">
    <source>
        <dbReference type="Pfam" id="PF13761"/>
    </source>
</evidence>
<keyword evidence="3" id="KW-1185">Reference proteome</keyword>